<feature type="compositionally biased region" description="Polar residues" evidence="5">
    <location>
        <begin position="58"/>
        <end position="70"/>
    </location>
</feature>
<accession>A0A507FRF0</accession>
<feature type="binding site" evidence="4">
    <location>
        <position position="190"/>
    </location>
    <ligand>
        <name>S-adenosyl-L-methionine</name>
        <dbReference type="ChEBI" id="CHEBI:59789"/>
    </ligand>
</feature>
<keyword evidence="4" id="KW-0539">Nucleus</keyword>
<dbReference type="PANTHER" id="PTHR21008">
    <property type="entry name" value="S-ADENOSYLMETHIONINE SENSOR UPSTREAM OF MTORC1-RELATED"/>
    <property type="match status" value="1"/>
</dbReference>
<dbReference type="AlphaFoldDB" id="A0A507FRF0"/>
<dbReference type="STRING" id="246404.A0A507FRF0"/>
<dbReference type="PANTHER" id="PTHR21008:SF1">
    <property type="entry name" value="25S RRNA (ADENINE(2142)-N(1))-METHYLTRANSFERASE"/>
    <property type="match status" value="1"/>
</dbReference>
<dbReference type="SUPFAM" id="SSF53335">
    <property type="entry name" value="S-adenosyl-L-methionine-dependent methyltransferases"/>
    <property type="match status" value="1"/>
</dbReference>
<feature type="region of interest" description="Disordered" evidence="5">
    <location>
        <begin position="58"/>
        <end position="89"/>
    </location>
</feature>
<dbReference type="InterPro" id="IPR021867">
    <property type="entry name" value="Bmt2/SAMTOR"/>
</dbReference>
<dbReference type="EC" id="2.1.1.-" evidence="4"/>
<keyword evidence="7" id="KW-1185">Reference proteome</keyword>
<feature type="compositionally biased region" description="Basic residues" evidence="5">
    <location>
        <begin position="1"/>
        <end position="10"/>
    </location>
</feature>
<keyword evidence="3 4" id="KW-0949">S-adenosyl-L-methionine</keyword>
<feature type="region of interest" description="Disordered" evidence="5">
    <location>
        <begin position="1"/>
        <end position="38"/>
    </location>
</feature>
<evidence type="ECO:0000256" key="4">
    <source>
        <dbReference type="HAMAP-Rule" id="MF_03044"/>
    </source>
</evidence>
<name>A0A507FRF0_9FUNG</name>
<feature type="compositionally biased region" description="Low complexity" evidence="5">
    <location>
        <begin position="18"/>
        <end position="30"/>
    </location>
</feature>
<dbReference type="GO" id="GO:0005730">
    <property type="term" value="C:nucleolus"/>
    <property type="evidence" value="ECO:0007669"/>
    <property type="project" value="UniProtKB-SubCell"/>
</dbReference>
<dbReference type="Gene3D" id="3.40.50.150">
    <property type="entry name" value="Vaccinia Virus protein VP39"/>
    <property type="match status" value="1"/>
</dbReference>
<dbReference type="InterPro" id="IPR029063">
    <property type="entry name" value="SAM-dependent_MTases_sf"/>
</dbReference>
<feature type="compositionally biased region" description="Polar residues" evidence="5">
    <location>
        <begin position="78"/>
        <end position="89"/>
    </location>
</feature>
<comment type="function">
    <text evidence="4">S-adenosyl-L-methionine-dependent methyltransferase that specifically methylates the N(1) position of an adenine present in helix 65 in 25S rRNA.</text>
</comment>
<evidence type="ECO:0000256" key="5">
    <source>
        <dbReference type="SAM" id="MobiDB-lite"/>
    </source>
</evidence>
<proteinExistence type="inferred from homology"/>
<keyword evidence="1 4" id="KW-0489">Methyltransferase</keyword>
<evidence type="ECO:0000256" key="2">
    <source>
        <dbReference type="ARBA" id="ARBA00022679"/>
    </source>
</evidence>
<dbReference type="GO" id="GO:0016433">
    <property type="term" value="F:rRNA (adenine) methyltransferase activity"/>
    <property type="evidence" value="ECO:0007669"/>
    <property type="project" value="UniProtKB-UniRule"/>
</dbReference>
<comment type="similarity">
    <text evidence="4">Belongs to the BMT2 family.</text>
</comment>
<sequence length="329" mass="37215">MKRKRTHPRRPITFTVGSSAPTTNNSPSSPTKKRKLSTTQRINEFHALTKRLAHIQKQIQSTNQSQGQLNNHDDNNEETSISHGTTNGTLEDEAARVKEAIEALGGLHAYQRASLKGGDESKGRGACGKWLVGMLNKYVVPSRDGMGSRKSEEKEESAKKVDRLKLLDIGALNGATYAKQRAWIDAEYVDLNPQHANVIRQDFFERPLPRNKADLFDVLCLSLVVNFVDDPERRGIMLMRARQFLVPSGLLFIVLPLPCTKNSRYMTHERIVEICKAIGFEEIEFHFTKRLSYHLWRRVEGHNTKKAVSVEKKMVNPGAARNNFSIIVK</sequence>
<comment type="subcellular location">
    <subcellularLocation>
        <location evidence="4">Nucleus</location>
        <location evidence="4">Nucleolus</location>
    </subcellularLocation>
</comment>
<feature type="binding site" evidence="4">
    <location>
        <position position="170"/>
    </location>
    <ligand>
        <name>S-adenosyl-L-methionine</name>
        <dbReference type="ChEBI" id="CHEBI:59789"/>
    </ligand>
</feature>
<dbReference type="EMBL" id="QEAP01000011">
    <property type="protein sequence ID" value="TPX77998.1"/>
    <property type="molecule type" value="Genomic_DNA"/>
</dbReference>
<keyword evidence="2 4" id="KW-0808">Transferase</keyword>
<protein>
    <recommendedName>
        <fullName evidence="4">25S rRNA adenine-N(1) methyltransferase</fullName>
        <ecNumber evidence="4">2.1.1.-</ecNumber>
    </recommendedName>
</protein>
<dbReference type="HAMAP" id="MF_03044">
    <property type="entry name" value="BMT2"/>
    <property type="match status" value="1"/>
</dbReference>
<dbReference type="Pfam" id="PF11968">
    <property type="entry name" value="Bmt2"/>
    <property type="match status" value="1"/>
</dbReference>
<organism evidence="6 7">
    <name type="scientific">Chytriomyces confervae</name>
    <dbReference type="NCBI Taxonomy" id="246404"/>
    <lineage>
        <taxon>Eukaryota</taxon>
        <taxon>Fungi</taxon>
        <taxon>Fungi incertae sedis</taxon>
        <taxon>Chytridiomycota</taxon>
        <taxon>Chytridiomycota incertae sedis</taxon>
        <taxon>Chytridiomycetes</taxon>
        <taxon>Chytridiales</taxon>
        <taxon>Chytriomycetaceae</taxon>
        <taxon>Chytriomyces</taxon>
    </lineage>
</organism>
<evidence type="ECO:0000313" key="7">
    <source>
        <dbReference type="Proteomes" id="UP000320333"/>
    </source>
</evidence>
<comment type="caution">
    <text evidence="6">The sequence shown here is derived from an EMBL/GenBank/DDBJ whole genome shotgun (WGS) entry which is preliminary data.</text>
</comment>
<dbReference type="OrthoDB" id="5954793at2759"/>
<evidence type="ECO:0000256" key="1">
    <source>
        <dbReference type="ARBA" id="ARBA00022603"/>
    </source>
</evidence>
<evidence type="ECO:0000256" key="3">
    <source>
        <dbReference type="ARBA" id="ARBA00022691"/>
    </source>
</evidence>
<gene>
    <name evidence="6" type="ORF">CcCBS67573_g00752</name>
</gene>
<reference evidence="6 7" key="1">
    <citation type="journal article" date="2019" name="Sci. Rep.">
        <title>Comparative genomics of chytrid fungi reveal insights into the obligate biotrophic and pathogenic lifestyle of Synchytrium endobioticum.</title>
        <authorList>
            <person name="van de Vossenberg B.T.L.H."/>
            <person name="Warris S."/>
            <person name="Nguyen H.D.T."/>
            <person name="van Gent-Pelzer M.P.E."/>
            <person name="Joly D.L."/>
            <person name="van de Geest H.C."/>
            <person name="Bonants P.J.M."/>
            <person name="Smith D.S."/>
            <person name="Levesque C.A."/>
            <person name="van der Lee T.A.J."/>
        </authorList>
    </citation>
    <scope>NUCLEOTIDE SEQUENCE [LARGE SCALE GENOMIC DNA]</scope>
    <source>
        <strain evidence="6 7">CBS 675.73</strain>
    </source>
</reference>
<dbReference type="Proteomes" id="UP000320333">
    <property type="component" value="Unassembled WGS sequence"/>
</dbReference>
<evidence type="ECO:0000313" key="6">
    <source>
        <dbReference type="EMBL" id="TPX77998.1"/>
    </source>
</evidence>